<dbReference type="VEuPathDB" id="VectorBase:BGLAX_048308"/>
<dbReference type="CDD" id="cd00054">
    <property type="entry name" value="EGF_CA"/>
    <property type="match status" value="1"/>
</dbReference>
<dbReference type="PROSITE" id="PS01186">
    <property type="entry name" value="EGF_2"/>
    <property type="match status" value="4"/>
</dbReference>
<protein>
    <recommendedName>
        <fullName evidence="9">EGF-like domain-containing protein</fullName>
    </recommendedName>
</protein>
<dbReference type="Gene3D" id="2.170.300.10">
    <property type="entry name" value="Tie2 ligand-binding domain superfamily"/>
    <property type="match status" value="1"/>
</dbReference>
<proteinExistence type="predicted"/>
<accession>A0A2C9KEE2</accession>
<dbReference type="InterPro" id="IPR051145">
    <property type="entry name" value="GAS-SHBG-PROS"/>
</dbReference>
<dbReference type="SMART" id="SM00180">
    <property type="entry name" value="EGF_Lam"/>
    <property type="match status" value="3"/>
</dbReference>
<dbReference type="GO" id="GO:0005576">
    <property type="term" value="C:extracellular region"/>
    <property type="evidence" value="ECO:0007669"/>
    <property type="project" value="UniProtKB-SubCell"/>
</dbReference>
<organism evidence="10 11">
    <name type="scientific">Biomphalaria glabrata</name>
    <name type="common">Bloodfluke planorb</name>
    <name type="synonym">Freshwater snail</name>
    <dbReference type="NCBI Taxonomy" id="6526"/>
    <lineage>
        <taxon>Eukaryota</taxon>
        <taxon>Metazoa</taxon>
        <taxon>Spiralia</taxon>
        <taxon>Lophotrochozoa</taxon>
        <taxon>Mollusca</taxon>
        <taxon>Gastropoda</taxon>
        <taxon>Heterobranchia</taxon>
        <taxon>Euthyneura</taxon>
        <taxon>Panpulmonata</taxon>
        <taxon>Hygrophila</taxon>
        <taxon>Lymnaeoidea</taxon>
        <taxon>Planorbidae</taxon>
        <taxon>Biomphalaria</taxon>
    </lineage>
</organism>
<evidence type="ECO:0000313" key="10">
    <source>
        <dbReference type="EnsemblMetazoa" id="BGLB018201-PA"/>
    </source>
</evidence>
<dbReference type="Proteomes" id="UP000076420">
    <property type="component" value="Unassembled WGS sequence"/>
</dbReference>
<keyword evidence="7" id="KW-0325">Glycoprotein</keyword>
<dbReference type="PROSITE" id="PS50026">
    <property type="entry name" value="EGF_3"/>
    <property type="match status" value="3"/>
</dbReference>
<dbReference type="PROSITE" id="PS00022">
    <property type="entry name" value="EGF_1"/>
    <property type="match status" value="1"/>
</dbReference>
<dbReference type="InterPro" id="IPR049883">
    <property type="entry name" value="NOTCH1_EGF-like"/>
</dbReference>
<evidence type="ECO:0000256" key="4">
    <source>
        <dbReference type="ARBA" id="ARBA00022729"/>
    </source>
</evidence>
<dbReference type="PROSITE" id="PS01187">
    <property type="entry name" value="EGF_CA"/>
    <property type="match status" value="3"/>
</dbReference>
<reference evidence="10" key="1">
    <citation type="submission" date="2020-05" db="UniProtKB">
        <authorList>
            <consortium name="EnsemblMetazoa"/>
        </authorList>
    </citation>
    <scope>IDENTIFICATION</scope>
    <source>
        <strain evidence="10">BB02</strain>
    </source>
</reference>
<dbReference type="PROSITE" id="PS00010">
    <property type="entry name" value="ASX_HYDROXYL"/>
    <property type="match status" value="3"/>
</dbReference>
<feature type="domain" description="EGF-like" evidence="9">
    <location>
        <begin position="71"/>
        <end position="113"/>
    </location>
</feature>
<comment type="caution">
    <text evidence="8">Lacks conserved residue(s) required for the propagation of feature annotation.</text>
</comment>
<dbReference type="SUPFAM" id="SSF57184">
    <property type="entry name" value="Growth factor receptor domain"/>
    <property type="match status" value="1"/>
</dbReference>
<evidence type="ECO:0000256" key="6">
    <source>
        <dbReference type="ARBA" id="ARBA00023157"/>
    </source>
</evidence>
<dbReference type="VEuPathDB" id="VectorBase:BGLB018201"/>
<dbReference type="SUPFAM" id="SSF57196">
    <property type="entry name" value="EGF/Laminin"/>
    <property type="match status" value="2"/>
</dbReference>
<evidence type="ECO:0000256" key="2">
    <source>
        <dbReference type="ARBA" id="ARBA00022525"/>
    </source>
</evidence>
<dbReference type="STRING" id="6526.A0A2C9KEE2"/>
<keyword evidence="2" id="KW-0964">Secreted</keyword>
<dbReference type="PRINTS" id="PR00011">
    <property type="entry name" value="EGFLAMININ"/>
</dbReference>
<sequence length="283" mass="30518">VNTPGSFSCSCQTGYYRPIATQDCTVCPPFFYGEFCSQSCACTSANAKTCNHVNGTCSCTAQWKGTNCSIDVDECQDKTYTCPSNSYCTNLNGGYTCTCASGYFKNVSNNTCQTCACNMSRTMSCDPTSGKCSCKSGWQGSTCNEDVNECLDPNKYNCPPNSSCNNTLGGYECLCLQGYYKNIITSKCEECLEGYYGNNCSNSCSCNSTNSNCIKTTGVCMCHSGWTGSTCNQDINECAANASICNTSKNEVCSNIPGSYSCDCLPGYYRDTDSYCTSNFCLY</sequence>
<dbReference type="SMART" id="SM00179">
    <property type="entry name" value="EGF_CA"/>
    <property type="match status" value="3"/>
</dbReference>
<dbReference type="InterPro" id="IPR000742">
    <property type="entry name" value="EGF"/>
</dbReference>
<comment type="subcellular location">
    <subcellularLocation>
        <location evidence="1">Secreted</location>
    </subcellularLocation>
</comment>
<keyword evidence="6 8" id="KW-1015">Disulfide bond</keyword>
<dbReference type="PANTHER" id="PTHR24040:SF13">
    <property type="entry name" value="FIBROPELLIN-1"/>
    <property type="match status" value="1"/>
</dbReference>
<evidence type="ECO:0000256" key="3">
    <source>
        <dbReference type="ARBA" id="ARBA00022536"/>
    </source>
</evidence>
<dbReference type="PANTHER" id="PTHR24040">
    <property type="entry name" value="LAMININ G-LIKE DOMAIN-CONTAINING PROTEIN"/>
    <property type="match status" value="1"/>
</dbReference>
<feature type="domain" description="EGF-like" evidence="9">
    <location>
        <begin position="234"/>
        <end position="277"/>
    </location>
</feature>
<evidence type="ECO:0000256" key="7">
    <source>
        <dbReference type="ARBA" id="ARBA00023180"/>
    </source>
</evidence>
<dbReference type="InterPro" id="IPR018097">
    <property type="entry name" value="EGF_Ca-bd_CS"/>
</dbReference>
<dbReference type="AlphaFoldDB" id="A0A2C9KEE2"/>
<keyword evidence="4" id="KW-0732">Signal</keyword>
<evidence type="ECO:0000256" key="5">
    <source>
        <dbReference type="ARBA" id="ARBA00022737"/>
    </source>
</evidence>
<dbReference type="KEGG" id="bgt:106054752"/>
<dbReference type="Pfam" id="PF00053">
    <property type="entry name" value="EGF_laminin"/>
    <property type="match status" value="2"/>
</dbReference>
<keyword evidence="3 8" id="KW-0245">EGF-like domain</keyword>
<dbReference type="Gene3D" id="2.10.25.10">
    <property type="entry name" value="Laminin"/>
    <property type="match status" value="4"/>
</dbReference>
<feature type="disulfide bond" evidence="8">
    <location>
        <begin position="245"/>
        <end position="262"/>
    </location>
</feature>
<evidence type="ECO:0000259" key="9">
    <source>
        <dbReference type="PROSITE" id="PS50026"/>
    </source>
</evidence>
<dbReference type="SMART" id="SM00181">
    <property type="entry name" value="EGF"/>
    <property type="match status" value="5"/>
</dbReference>
<gene>
    <name evidence="10" type="primary">106054752</name>
</gene>
<evidence type="ECO:0000256" key="8">
    <source>
        <dbReference type="PROSITE-ProRule" id="PRU00076"/>
    </source>
</evidence>
<dbReference type="Pfam" id="PF07645">
    <property type="entry name" value="EGF_CA"/>
    <property type="match status" value="3"/>
</dbReference>
<feature type="domain" description="EGF-like" evidence="9">
    <location>
        <begin position="146"/>
        <end position="189"/>
    </location>
</feature>
<dbReference type="InterPro" id="IPR002049">
    <property type="entry name" value="LE_dom"/>
</dbReference>
<dbReference type="EnsemblMetazoa" id="BGLB018201-RA">
    <property type="protein sequence ID" value="BGLB018201-PA"/>
    <property type="gene ID" value="BGLB018201"/>
</dbReference>
<dbReference type="InterPro" id="IPR001881">
    <property type="entry name" value="EGF-like_Ca-bd_dom"/>
</dbReference>
<keyword evidence="5" id="KW-0677">Repeat</keyword>
<dbReference type="InterPro" id="IPR009030">
    <property type="entry name" value="Growth_fac_rcpt_cys_sf"/>
</dbReference>
<evidence type="ECO:0000313" key="11">
    <source>
        <dbReference type="Proteomes" id="UP000076420"/>
    </source>
</evidence>
<evidence type="ECO:0000256" key="1">
    <source>
        <dbReference type="ARBA" id="ARBA00004613"/>
    </source>
</evidence>
<dbReference type="GO" id="GO:0005509">
    <property type="term" value="F:calcium ion binding"/>
    <property type="evidence" value="ECO:0007669"/>
    <property type="project" value="InterPro"/>
</dbReference>
<dbReference type="FunFam" id="2.10.25.10:FF:000038">
    <property type="entry name" value="Fibrillin 2"/>
    <property type="match status" value="2"/>
</dbReference>
<name>A0A2C9KEE2_BIOGL</name>
<dbReference type="InterPro" id="IPR000152">
    <property type="entry name" value="EGF-type_Asp/Asn_hydroxyl_site"/>
</dbReference>